<comment type="caution">
    <text evidence="1">The sequence shown here is derived from an EMBL/GenBank/DDBJ whole genome shotgun (WGS) entry which is preliminary data.</text>
</comment>
<dbReference type="InterPro" id="IPR025345">
    <property type="entry name" value="DUF4249"/>
</dbReference>
<dbReference type="Pfam" id="PF14054">
    <property type="entry name" value="DUF4249"/>
    <property type="match status" value="1"/>
</dbReference>
<evidence type="ECO:0000313" key="1">
    <source>
        <dbReference type="EMBL" id="KJF42985.1"/>
    </source>
</evidence>
<dbReference type="AlphaFoldDB" id="A0A0D8J7M8"/>
<dbReference type="EMBL" id="JRHC01000004">
    <property type="protein sequence ID" value="KJF42985.1"/>
    <property type="molecule type" value="Genomic_DNA"/>
</dbReference>
<keyword evidence="2" id="KW-1185">Reference proteome</keyword>
<proteinExistence type="predicted"/>
<dbReference type="OrthoDB" id="1466461at2"/>
<organism evidence="1 2">
    <name type="scientific">Draconibacterium sediminis</name>
    <dbReference type="NCBI Taxonomy" id="1544798"/>
    <lineage>
        <taxon>Bacteria</taxon>
        <taxon>Pseudomonadati</taxon>
        <taxon>Bacteroidota</taxon>
        <taxon>Bacteroidia</taxon>
        <taxon>Marinilabiliales</taxon>
        <taxon>Prolixibacteraceae</taxon>
        <taxon>Draconibacterium</taxon>
    </lineage>
</organism>
<gene>
    <name evidence="1" type="ORF">LH29_16475</name>
</gene>
<dbReference type="STRING" id="1544798.LH29_16475"/>
<evidence type="ECO:0000313" key="2">
    <source>
        <dbReference type="Proteomes" id="UP000032544"/>
    </source>
</evidence>
<name>A0A0D8J7M8_9BACT</name>
<dbReference type="PROSITE" id="PS51257">
    <property type="entry name" value="PROKAR_LIPOPROTEIN"/>
    <property type="match status" value="1"/>
</dbReference>
<dbReference type="RefSeq" id="WP_045031502.1">
    <property type="nucleotide sequence ID" value="NZ_JRHC01000004.1"/>
</dbReference>
<dbReference type="Proteomes" id="UP000032544">
    <property type="component" value="Unassembled WGS sequence"/>
</dbReference>
<reference evidence="1 2" key="1">
    <citation type="submission" date="2014-09" db="EMBL/GenBank/DDBJ databases">
        <title>Draft Genome Sequence of Draconibacterium sp. JN14CK-3.</title>
        <authorList>
            <person name="Dong C."/>
            <person name="Lai Q."/>
            <person name="Shao Z."/>
        </authorList>
    </citation>
    <scope>NUCLEOTIDE SEQUENCE [LARGE SCALE GENOMIC DNA]</scope>
    <source>
        <strain evidence="1 2">JN14CK-3</strain>
    </source>
</reference>
<sequence>MKFTQIIPTLFSVLFLFLASCEKEIEFKGDEIKPILVVNGLVVSGDTVTVKLLQSRSKLEDSFANVVVANAKVDLYVDDEFAETLKPVKEMVYGSETPVMIGKYTSSVIGEAGKSYRLEIVADGFSPVSCETTVPEAIEISAWDTTTALNTNGYGYSGRTEFSIEFDDNGQQHNYYRLQSKSIEGQELLRYMPDGMIIHSDTILIRQQYEWVEILNPQLNEAINEADELITGTPTNQYAIFNDDSFNGKKMKLRFELGYSSYSYGYSNYDNNASFKIRDICLYSISEEYYEYLNTANLHFWLDDDFFSEPVQVFSNIKGGVGIWASASCSSFSLQEGNYPMDDKVYIEADYGYGYGY</sequence>
<protein>
    <recommendedName>
        <fullName evidence="3">DUF4249 domain-containing protein</fullName>
    </recommendedName>
</protein>
<accession>A0A0D8J7M8</accession>
<evidence type="ECO:0008006" key="3">
    <source>
        <dbReference type="Google" id="ProtNLM"/>
    </source>
</evidence>